<name>W4GWB1_APHAT</name>
<dbReference type="OrthoDB" id="10564526at2759"/>
<evidence type="ECO:0000313" key="2">
    <source>
        <dbReference type="EMBL" id="ETV83596.1"/>
    </source>
</evidence>
<dbReference type="PANTHER" id="PTHR33939">
    <property type="entry name" value="PROTEIN CBG22215"/>
    <property type="match status" value="1"/>
</dbReference>
<dbReference type="AlphaFoldDB" id="W4GWB1"/>
<feature type="compositionally biased region" description="Basic and acidic residues" evidence="1">
    <location>
        <begin position="128"/>
        <end position="137"/>
    </location>
</feature>
<feature type="compositionally biased region" description="Acidic residues" evidence="1">
    <location>
        <begin position="156"/>
        <end position="166"/>
    </location>
</feature>
<accession>W4GWB1</accession>
<evidence type="ECO:0000256" key="1">
    <source>
        <dbReference type="SAM" id="MobiDB-lite"/>
    </source>
</evidence>
<reference evidence="2" key="1">
    <citation type="submission" date="2013-12" db="EMBL/GenBank/DDBJ databases">
        <title>The Genome Sequence of Aphanomyces astaci APO3.</title>
        <authorList>
            <consortium name="The Broad Institute Genomics Platform"/>
            <person name="Russ C."/>
            <person name="Tyler B."/>
            <person name="van West P."/>
            <person name="Dieguez-Uribeondo J."/>
            <person name="Young S.K."/>
            <person name="Zeng Q."/>
            <person name="Gargeya S."/>
            <person name="Fitzgerald M."/>
            <person name="Abouelleil A."/>
            <person name="Alvarado L."/>
            <person name="Chapman S.B."/>
            <person name="Gainer-Dewar J."/>
            <person name="Goldberg J."/>
            <person name="Griggs A."/>
            <person name="Gujja S."/>
            <person name="Hansen M."/>
            <person name="Howarth C."/>
            <person name="Imamovic A."/>
            <person name="Ireland A."/>
            <person name="Larimer J."/>
            <person name="McCowan C."/>
            <person name="Murphy C."/>
            <person name="Pearson M."/>
            <person name="Poon T.W."/>
            <person name="Priest M."/>
            <person name="Roberts A."/>
            <person name="Saif S."/>
            <person name="Shea T."/>
            <person name="Sykes S."/>
            <person name="Wortman J."/>
            <person name="Nusbaum C."/>
            <person name="Birren B."/>
        </authorList>
    </citation>
    <scope>NUCLEOTIDE SEQUENCE [LARGE SCALE GENOMIC DNA]</scope>
    <source>
        <strain evidence="2">APO3</strain>
    </source>
</reference>
<dbReference type="VEuPathDB" id="FungiDB:H257_04293"/>
<gene>
    <name evidence="2" type="ORF">H257_04293</name>
</gene>
<organism evidence="2">
    <name type="scientific">Aphanomyces astaci</name>
    <name type="common">Crayfish plague agent</name>
    <dbReference type="NCBI Taxonomy" id="112090"/>
    <lineage>
        <taxon>Eukaryota</taxon>
        <taxon>Sar</taxon>
        <taxon>Stramenopiles</taxon>
        <taxon>Oomycota</taxon>
        <taxon>Saprolegniomycetes</taxon>
        <taxon>Saprolegniales</taxon>
        <taxon>Verrucalvaceae</taxon>
        <taxon>Aphanomyces</taxon>
    </lineage>
</organism>
<protein>
    <recommendedName>
        <fullName evidence="3">Tc1-like transposase DDE domain-containing protein</fullName>
    </recommendedName>
</protein>
<dbReference type="PANTHER" id="PTHR33939:SF1">
    <property type="entry name" value="DUF4371 DOMAIN-CONTAINING PROTEIN"/>
    <property type="match status" value="1"/>
</dbReference>
<sequence>MVIVIDNAKYHKCLPDDTPKYGWAKSRLQDSCDRYGHIESHVVPVVVVMAKSRGHTVLYTPPYHSDYDVDTSFRVVLEQLTAAFDFLTPTTIHGCIAASKRRLIELHDSYFGLQDAADEADVTMHEEQLHDVSRASENDEDTYDIRASSSSTSSSDLDDDDGVWHL</sequence>
<proteinExistence type="predicted"/>
<feature type="region of interest" description="Disordered" evidence="1">
    <location>
        <begin position="128"/>
        <end position="166"/>
    </location>
</feature>
<evidence type="ECO:0008006" key="3">
    <source>
        <dbReference type="Google" id="ProtNLM"/>
    </source>
</evidence>
<dbReference type="EMBL" id="KI913120">
    <property type="protein sequence ID" value="ETV83596.1"/>
    <property type="molecule type" value="Genomic_DNA"/>
</dbReference>
<dbReference type="GeneID" id="20806289"/>
<dbReference type="RefSeq" id="XP_009827026.1">
    <property type="nucleotide sequence ID" value="XM_009828724.1"/>
</dbReference>